<name>A0ABT5QY96_9GAMM</name>
<keyword evidence="2" id="KW-1185">Reference proteome</keyword>
<protein>
    <recommendedName>
        <fullName evidence="3">Lipoprotein</fullName>
    </recommendedName>
</protein>
<dbReference type="EMBL" id="JAJUBC010000006">
    <property type="protein sequence ID" value="MDD1792993.1"/>
    <property type="molecule type" value="Genomic_DNA"/>
</dbReference>
<dbReference type="RefSeq" id="WP_274163861.1">
    <property type="nucleotide sequence ID" value="NZ_JAJUBC010000006.1"/>
</dbReference>
<evidence type="ECO:0000313" key="2">
    <source>
        <dbReference type="Proteomes" id="UP001149400"/>
    </source>
</evidence>
<gene>
    <name evidence="1" type="ORF">LRP50_07620</name>
</gene>
<evidence type="ECO:0008006" key="3">
    <source>
        <dbReference type="Google" id="ProtNLM"/>
    </source>
</evidence>
<comment type="caution">
    <text evidence="1">The sequence shown here is derived from an EMBL/GenBank/DDBJ whole genome shotgun (WGS) entry which is preliminary data.</text>
</comment>
<evidence type="ECO:0000313" key="1">
    <source>
        <dbReference type="EMBL" id="MDD1792993.1"/>
    </source>
</evidence>
<dbReference type="PROSITE" id="PS51257">
    <property type="entry name" value="PROKAR_LIPOPROTEIN"/>
    <property type="match status" value="1"/>
</dbReference>
<dbReference type="Proteomes" id="UP001149400">
    <property type="component" value="Unassembled WGS sequence"/>
</dbReference>
<sequence length="130" mass="14514">MKHWAVLVLPLVLGGCQNSLVNSLPASDYQGKVSDGLNQQLLALNDAPMQSSRGATTHFIYEEDKALLTIVEKLRSNRWYWNMNKSDVADDIKLYTCEQFGDAIDEGLGVRTWFVNGFVTDVISKGDCNE</sequence>
<accession>A0ABT5QY96</accession>
<proteinExistence type="predicted"/>
<reference evidence="1" key="1">
    <citation type="submission" date="2021-12" db="EMBL/GenBank/DDBJ databases">
        <title>Enterovibrio ZSDZ35 sp. nov. and Enterovibrio ZSDZ42 sp. nov., isolated from coastal seawater in Qingdao.</title>
        <authorList>
            <person name="Zhang P."/>
        </authorList>
    </citation>
    <scope>NUCLEOTIDE SEQUENCE</scope>
    <source>
        <strain evidence="1">ZSDZ42</strain>
    </source>
</reference>
<organism evidence="1 2">
    <name type="scientific">Enterovibrio gelatinilyticus</name>
    <dbReference type="NCBI Taxonomy" id="2899819"/>
    <lineage>
        <taxon>Bacteria</taxon>
        <taxon>Pseudomonadati</taxon>
        <taxon>Pseudomonadota</taxon>
        <taxon>Gammaproteobacteria</taxon>
        <taxon>Vibrionales</taxon>
        <taxon>Vibrionaceae</taxon>
        <taxon>Enterovibrio</taxon>
    </lineage>
</organism>